<protein>
    <submittedName>
        <fullName evidence="2">Sodium-solute symporter, putative</fullName>
    </submittedName>
</protein>
<name>A0A6J4THF5_9ACTN</name>
<sequence>VQREPAGDAARGRGGARHRGYRQRRGWRAHGCLQPAGWCPVRPDPGRAVLEARHGNGGAGFDARRRGGRGRAHGLAGTPRQQPDLRRPPGEPRHVRRREPPHATGLRTRGLRLGAEDDGAEHHL</sequence>
<accession>A0A6J4THF5</accession>
<evidence type="ECO:0000256" key="1">
    <source>
        <dbReference type="SAM" id="MobiDB-lite"/>
    </source>
</evidence>
<evidence type="ECO:0000313" key="2">
    <source>
        <dbReference type="EMBL" id="CAA9522624.1"/>
    </source>
</evidence>
<feature type="compositionally biased region" description="Basic residues" evidence="1">
    <location>
        <begin position="14"/>
        <end position="28"/>
    </location>
</feature>
<proteinExistence type="predicted"/>
<gene>
    <name evidence="2" type="ORF">AVDCRST_MAG05-3715</name>
</gene>
<feature type="non-terminal residue" evidence="2">
    <location>
        <position position="1"/>
    </location>
</feature>
<feature type="compositionally biased region" description="Basic and acidic residues" evidence="1">
    <location>
        <begin position="83"/>
        <end position="101"/>
    </location>
</feature>
<feature type="region of interest" description="Disordered" evidence="1">
    <location>
        <begin position="1"/>
        <end position="124"/>
    </location>
</feature>
<dbReference type="AlphaFoldDB" id="A0A6J4THF5"/>
<reference evidence="2" key="1">
    <citation type="submission" date="2020-02" db="EMBL/GenBank/DDBJ databases">
        <authorList>
            <person name="Meier V. D."/>
        </authorList>
    </citation>
    <scope>NUCLEOTIDE SEQUENCE</scope>
    <source>
        <strain evidence="2">AVDCRST_MAG05</strain>
    </source>
</reference>
<dbReference type="EMBL" id="CADCVM010000413">
    <property type="protein sequence ID" value="CAA9522624.1"/>
    <property type="molecule type" value="Genomic_DNA"/>
</dbReference>
<organism evidence="2">
    <name type="scientific">uncultured Rubrobacteraceae bacterium</name>
    <dbReference type="NCBI Taxonomy" id="349277"/>
    <lineage>
        <taxon>Bacteria</taxon>
        <taxon>Bacillati</taxon>
        <taxon>Actinomycetota</taxon>
        <taxon>Rubrobacteria</taxon>
        <taxon>Rubrobacterales</taxon>
        <taxon>Rubrobacteraceae</taxon>
        <taxon>environmental samples</taxon>
    </lineage>
</organism>
<feature type="non-terminal residue" evidence="2">
    <location>
        <position position="124"/>
    </location>
</feature>